<dbReference type="FunFam" id="1.20.140.40:FF:000002">
    <property type="entry name" value="Putative invertase inhibitor"/>
    <property type="match status" value="1"/>
</dbReference>
<accession>A0A6A1VYR3</accession>
<keyword evidence="6" id="KW-1185">Reference proteome</keyword>
<reference evidence="5 6" key="1">
    <citation type="journal article" date="2019" name="Plant Biotechnol. J.">
        <title>The red bayberry genome and genetic basis of sex determination.</title>
        <authorList>
            <person name="Jia H.M."/>
            <person name="Jia H.J."/>
            <person name="Cai Q.L."/>
            <person name="Wang Y."/>
            <person name="Zhao H.B."/>
            <person name="Yang W.F."/>
            <person name="Wang G.Y."/>
            <person name="Li Y.H."/>
            <person name="Zhan D.L."/>
            <person name="Shen Y.T."/>
            <person name="Niu Q.F."/>
            <person name="Chang L."/>
            <person name="Qiu J."/>
            <person name="Zhao L."/>
            <person name="Xie H.B."/>
            <person name="Fu W.Y."/>
            <person name="Jin J."/>
            <person name="Li X.W."/>
            <person name="Jiao Y."/>
            <person name="Zhou C.C."/>
            <person name="Tu T."/>
            <person name="Chai C.Y."/>
            <person name="Gao J.L."/>
            <person name="Fan L.J."/>
            <person name="van de Weg E."/>
            <person name="Wang J.Y."/>
            <person name="Gao Z.S."/>
        </authorList>
    </citation>
    <scope>NUCLEOTIDE SEQUENCE [LARGE SCALE GENOMIC DNA]</scope>
    <source>
        <tissue evidence="5">Leaves</tissue>
    </source>
</reference>
<keyword evidence="2" id="KW-1015">Disulfide bond</keyword>
<dbReference type="PANTHER" id="PTHR35357">
    <property type="entry name" value="OS02G0537100 PROTEIN"/>
    <property type="match status" value="1"/>
</dbReference>
<dbReference type="InterPro" id="IPR034088">
    <property type="entry name" value="Pla_a_1-like"/>
</dbReference>
<dbReference type="NCBIfam" id="TIGR01614">
    <property type="entry name" value="PME_inhib"/>
    <property type="match status" value="1"/>
</dbReference>
<evidence type="ECO:0000313" key="6">
    <source>
        <dbReference type="Proteomes" id="UP000516437"/>
    </source>
</evidence>
<dbReference type="InterPro" id="IPR035513">
    <property type="entry name" value="Invertase/methylesterase_inhib"/>
</dbReference>
<evidence type="ECO:0000256" key="2">
    <source>
        <dbReference type="ARBA" id="ARBA00023157"/>
    </source>
</evidence>
<protein>
    <submittedName>
        <fullName evidence="5">Putative invertase inhibitor</fullName>
    </submittedName>
</protein>
<dbReference type="SUPFAM" id="SSF101148">
    <property type="entry name" value="Plant invertase/pectin methylesterase inhibitor"/>
    <property type="match status" value="1"/>
</dbReference>
<dbReference type="OrthoDB" id="1902988at2759"/>
<comment type="caution">
    <text evidence="5">The sequence shown here is derived from an EMBL/GenBank/DDBJ whole genome shotgun (WGS) entry which is preliminary data.</text>
</comment>
<sequence>MFLVIPREKSSNYAAASGDIIDQTCKTCADRSATTNYDFCLASLQAVPVSQATNLQGLGLIAMELALANAADTVSRTKELLINGTAFDPFVLDCLEDCLGLYLGTVMTLLDSVGAFLSEHYLNAQMSLSAAMEAVATCEEGFAEKRGVSPLAKENYDHLQLCNVALCIIHLLTHVSS</sequence>
<keyword evidence="1" id="KW-0732">Signal</keyword>
<dbReference type="CDD" id="cd15795">
    <property type="entry name" value="PMEI-Pla_a_1_like"/>
    <property type="match status" value="1"/>
</dbReference>
<feature type="domain" description="Pectinesterase inhibitor" evidence="4">
    <location>
        <begin position="16"/>
        <end position="168"/>
    </location>
</feature>
<comment type="similarity">
    <text evidence="3">Belongs to the PMEI family.</text>
</comment>
<gene>
    <name evidence="5" type="ORF">CJ030_MR4G016475</name>
</gene>
<dbReference type="Gene3D" id="1.20.140.40">
    <property type="entry name" value="Invertase/pectin methylesterase inhibitor family protein"/>
    <property type="match status" value="1"/>
</dbReference>
<evidence type="ECO:0000313" key="5">
    <source>
        <dbReference type="EMBL" id="KAB1215720.1"/>
    </source>
</evidence>
<dbReference type="Pfam" id="PF04043">
    <property type="entry name" value="PMEI"/>
    <property type="match status" value="1"/>
</dbReference>
<dbReference type="GO" id="GO:0004857">
    <property type="term" value="F:enzyme inhibitor activity"/>
    <property type="evidence" value="ECO:0007669"/>
    <property type="project" value="InterPro"/>
</dbReference>
<name>A0A6A1VYR3_9ROSI</name>
<dbReference type="SMART" id="SM00856">
    <property type="entry name" value="PMEI"/>
    <property type="match status" value="1"/>
</dbReference>
<dbReference type="EMBL" id="RXIC02000022">
    <property type="protein sequence ID" value="KAB1215720.1"/>
    <property type="molecule type" value="Genomic_DNA"/>
</dbReference>
<evidence type="ECO:0000256" key="1">
    <source>
        <dbReference type="ARBA" id="ARBA00022729"/>
    </source>
</evidence>
<dbReference type="PANTHER" id="PTHR35357:SF17">
    <property type="entry name" value="PECTINESTERASE INHIBITOR 12"/>
    <property type="match status" value="1"/>
</dbReference>
<organism evidence="5 6">
    <name type="scientific">Morella rubra</name>
    <name type="common">Chinese bayberry</name>
    <dbReference type="NCBI Taxonomy" id="262757"/>
    <lineage>
        <taxon>Eukaryota</taxon>
        <taxon>Viridiplantae</taxon>
        <taxon>Streptophyta</taxon>
        <taxon>Embryophyta</taxon>
        <taxon>Tracheophyta</taxon>
        <taxon>Spermatophyta</taxon>
        <taxon>Magnoliopsida</taxon>
        <taxon>eudicotyledons</taxon>
        <taxon>Gunneridae</taxon>
        <taxon>Pentapetalae</taxon>
        <taxon>rosids</taxon>
        <taxon>fabids</taxon>
        <taxon>Fagales</taxon>
        <taxon>Myricaceae</taxon>
        <taxon>Morella</taxon>
    </lineage>
</organism>
<dbReference type="InterPro" id="IPR006501">
    <property type="entry name" value="Pectinesterase_inhib_dom"/>
</dbReference>
<dbReference type="Proteomes" id="UP000516437">
    <property type="component" value="Chromosome 4"/>
</dbReference>
<evidence type="ECO:0000259" key="4">
    <source>
        <dbReference type="SMART" id="SM00856"/>
    </source>
</evidence>
<proteinExistence type="inferred from homology"/>
<dbReference type="GO" id="GO:0005576">
    <property type="term" value="C:extracellular region"/>
    <property type="evidence" value="ECO:0007669"/>
    <property type="project" value="UniProtKB-ARBA"/>
</dbReference>
<dbReference type="AlphaFoldDB" id="A0A6A1VYR3"/>
<evidence type="ECO:0000256" key="3">
    <source>
        <dbReference type="ARBA" id="ARBA00038471"/>
    </source>
</evidence>